<comment type="cofactor">
    <cofactor evidence="1">
        <name>Mg(2+)</name>
        <dbReference type="ChEBI" id="CHEBI:18420"/>
    </cofactor>
</comment>
<organism evidence="13 14">
    <name type="scientific">Bilifractor porci</name>
    <dbReference type="NCBI Taxonomy" id="2606636"/>
    <lineage>
        <taxon>Bacteria</taxon>
        <taxon>Bacillati</taxon>
        <taxon>Bacillota</taxon>
        <taxon>Clostridia</taxon>
        <taxon>Lachnospirales</taxon>
        <taxon>Lachnospiraceae</taxon>
        <taxon>Bilifractor</taxon>
    </lineage>
</organism>
<sequence>MNFSEELKERTSRADAVIRQYLPQSGEKPERLTEAMNYSMTAGGKRIRPVLMWEAWKLYGGTGETVRPFMAAIEMVHTHSLIHDDLPAIDNDAIRRGKPTTHAKYGEALGLLAGDALLNYAYETALKAFGIPGADPERTAEALRILAEKTGYRGMLGGQSVDVENEKNEVFTLDKEALDDIYLRKTSALLEASLMIGAVLAGAGPEQTAVMERVGRNAGLAFQIRDDILDVTGKTEDIGKPAGSDIKNHKTTYVTLFGEDGAEAEVRRLTGLSLQALQGLQGDTSFLRNFLLSLAERKK</sequence>
<evidence type="ECO:0000313" key="13">
    <source>
        <dbReference type="EMBL" id="MST81816.1"/>
    </source>
</evidence>
<proteinExistence type="inferred from homology"/>
<evidence type="ECO:0000256" key="8">
    <source>
        <dbReference type="ARBA" id="ARBA00023229"/>
    </source>
</evidence>
<name>A0A7X2P8N3_9FIRM</name>
<comment type="catalytic activity">
    <reaction evidence="11">
        <text>isopentenyl diphosphate + (2E)-geranyl diphosphate = (2E,6E)-farnesyl diphosphate + diphosphate</text>
        <dbReference type="Rhea" id="RHEA:19361"/>
        <dbReference type="ChEBI" id="CHEBI:33019"/>
        <dbReference type="ChEBI" id="CHEBI:58057"/>
        <dbReference type="ChEBI" id="CHEBI:128769"/>
        <dbReference type="ChEBI" id="CHEBI:175763"/>
        <dbReference type="EC" id="2.5.1.10"/>
    </reaction>
</comment>
<keyword evidence="14" id="KW-1185">Reference proteome</keyword>
<dbReference type="InterPro" id="IPR008949">
    <property type="entry name" value="Isoprenoid_synthase_dom_sf"/>
</dbReference>
<dbReference type="InterPro" id="IPR053378">
    <property type="entry name" value="Prenyl_diphosphate_synthase"/>
</dbReference>
<comment type="similarity">
    <text evidence="2 12">Belongs to the FPP/GGPP synthase family.</text>
</comment>
<dbReference type="AlphaFoldDB" id="A0A7X2P8N3"/>
<evidence type="ECO:0000256" key="9">
    <source>
        <dbReference type="ARBA" id="ARBA00032380"/>
    </source>
</evidence>
<protein>
    <recommendedName>
        <fullName evidence="4">Farnesyl diphosphate synthase</fullName>
        <ecNumber evidence="3">2.5.1.10</ecNumber>
    </recommendedName>
    <alternativeName>
        <fullName evidence="10">(2E,6E)-farnesyl diphosphate synthase</fullName>
    </alternativeName>
    <alternativeName>
        <fullName evidence="9">Geranyltranstransferase</fullName>
    </alternativeName>
</protein>
<dbReference type="EMBL" id="VUMV01000003">
    <property type="protein sequence ID" value="MST81816.1"/>
    <property type="molecule type" value="Genomic_DNA"/>
</dbReference>
<dbReference type="GO" id="GO:0004337">
    <property type="term" value="F:(2E,6E)-farnesyl diphosphate synthase activity"/>
    <property type="evidence" value="ECO:0007669"/>
    <property type="project" value="UniProtKB-EC"/>
</dbReference>
<keyword evidence="5 12" id="KW-0808">Transferase</keyword>
<evidence type="ECO:0000256" key="6">
    <source>
        <dbReference type="ARBA" id="ARBA00022723"/>
    </source>
</evidence>
<dbReference type="SFLD" id="SFLDG01017">
    <property type="entry name" value="Polyprenyl_Transferase_Like"/>
    <property type="match status" value="1"/>
</dbReference>
<gene>
    <name evidence="13" type="ORF">FYJ60_05750</name>
</gene>
<evidence type="ECO:0000256" key="11">
    <source>
        <dbReference type="ARBA" id="ARBA00049399"/>
    </source>
</evidence>
<keyword evidence="8" id="KW-0414">Isoprene biosynthesis</keyword>
<evidence type="ECO:0000256" key="1">
    <source>
        <dbReference type="ARBA" id="ARBA00001946"/>
    </source>
</evidence>
<dbReference type="CDD" id="cd00685">
    <property type="entry name" value="Trans_IPPS_HT"/>
    <property type="match status" value="1"/>
</dbReference>
<dbReference type="PROSITE" id="PS00723">
    <property type="entry name" value="POLYPRENYL_SYNTHASE_1"/>
    <property type="match status" value="1"/>
</dbReference>
<comment type="caution">
    <text evidence="13">The sequence shown here is derived from an EMBL/GenBank/DDBJ whole genome shotgun (WGS) entry which is preliminary data.</text>
</comment>
<dbReference type="InterPro" id="IPR033749">
    <property type="entry name" value="Polyprenyl_synt_CS"/>
</dbReference>
<dbReference type="RefSeq" id="WP_154457724.1">
    <property type="nucleotide sequence ID" value="NZ_VUMV01000003.1"/>
</dbReference>
<evidence type="ECO:0000256" key="3">
    <source>
        <dbReference type="ARBA" id="ARBA00012439"/>
    </source>
</evidence>
<dbReference type="FunFam" id="1.10.600.10:FF:000001">
    <property type="entry name" value="Geranylgeranyl diphosphate synthase"/>
    <property type="match status" value="1"/>
</dbReference>
<dbReference type="SUPFAM" id="SSF48576">
    <property type="entry name" value="Terpenoid synthases"/>
    <property type="match status" value="1"/>
</dbReference>
<evidence type="ECO:0000256" key="4">
    <source>
        <dbReference type="ARBA" id="ARBA00015100"/>
    </source>
</evidence>
<evidence type="ECO:0000313" key="14">
    <source>
        <dbReference type="Proteomes" id="UP000466864"/>
    </source>
</evidence>
<keyword evidence="7" id="KW-0460">Magnesium</keyword>
<evidence type="ECO:0000256" key="7">
    <source>
        <dbReference type="ARBA" id="ARBA00022842"/>
    </source>
</evidence>
<evidence type="ECO:0000256" key="10">
    <source>
        <dbReference type="ARBA" id="ARBA00032873"/>
    </source>
</evidence>
<evidence type="ECO:0000256" key="2">
    <source>
        <dbReference type="ARBA" id="ARBA00006706"/>
    </source>
</evidence>
<evidence type="ECO:0000256" key="12">
    <source>
        <dbReference type="RuleBase" id="RU004466"/>
    </source>
</evidence>
<reference evidence="13 14" key="1">
    <citation type="submission" date="2019-08" db="EMBL/GenBank/DDBJ databases">
        <title>In-depth cultivation of the pig gut microbiome towards novel bacterial diversity and tailored functional studies.</title>
        <authorList>
            <person name="Wylensek D."/>
            <person name="Hitch T.C.A."/>
            <person name="Clavel T."/>
        </authorList>
    </citation>
    <scope>NUCLEOTIDE SEQUENCE [LARGE SCALE GENOMIC DNA]</scope>
    <source>
        <strain evidence="13 14">Oil+RF-744-WCA-WT-13</strain>
    </source>
</reference>
<dbReference type="GO" id="GO:0005737">
    <property type="term" value="C:cytoplasm"/>
    <property type="evidence" value="ECO:0007669"/>
    <property type="project" value="UniProtKB-ARBA"/>
</dbReference>
<dbReference type="GO" id="GO:0016114">
    <property type="term" value="P:terpenoid biosynthetic process"/>
    <property type="evidence" value="ECO:0007669"/>
    <property type="project" value="UniProtKB-ARBA"/>
</dbReference>
<dbReference type="InterPro" id="IPR000092">
    <property type="entry name" value="Polyprenyl_synt"/>
</dbReference>
<dbReference type="PANTHER" id="PTHR43281">
    <property type="entry name" value="FARNESYL DIPHOSPHATE SYNTHASE"/>
    <property type="match status" value="1"/>
</dbReference>
<dbReference type="SFLD" id="SFLDS00005">
    <property type="entry name" value="Isoprenoid_Synthase_Type_I"/>
    <property type="match status" value="1"/>
</dbReference>
<dbReference type="EC" id="2.5.1.10" evidence="3"/>
<dbReference type="Proteomes" id="UP000466864">
    <property type="component" value="Unassembled WGS sequence"/>
</dbReference>
<dbReference type="GO" id="GO:0046872">
    <property type="term" value="F:metal ion binding"/>
    <property type="evidence" value="ECO:0007669"/>
    <property type="project" value="UniProtKB-KW"/>
</dbReference>
<dbReference type="PANTHER" id="PTHR43281:SF1">
    <property type="entry name" value="FARNESYL DIPHOSPHATE SYNTHASE"/>
    <property type="match status" value="1"/>
</dbReference>
<dbReference type="NCBIfam" id="NF045485">
    <property type="entry name" value="FPPsyn"/>
    <property type="match status" value="1"/>
</dbReference>
<accession>A0A7X2P8N3</accession>
<dbReference type="Pfam" id="PF00348">
    <property type="entry name" value="polyprenyl_synt"/>
    <property type="match status" value="1"/>
</dbReference>
<evidence type="ECO:0000256" key="5">
    <source>
        <dbReference type="ARBA" id="ARBA00022679"/>
    </source>
</evidence>
<keyword evidence="6" id="KW-0479">Metal-binding</keyword>
<dbReference type="Gene3D" id="1.10.600.10">
    <property type="entry name" value="Farnesyl Diphosphate Synthase"/>
    <property type="match status" value="1"/>
</dbReference>